<evidence type="ECO:0000313" key="2">
    <source>
        <dbReference type="Proteomes" id="UP000292235"/>
    </source>
</evidence>
<geneLocation type="plasmid" evidence="2">
    <name>phim2</name>
</geneLocation>
<dbReference type="Proteomes" id="UP000292235">
    <property type="component" value="Plasmid phiM2"/>
</dbReference>
<organism evidence="1 2">
    <name type="scientific">Streptomonospora litoralis</name>
    <dbReference type="NCBI Taxonomy" id="2498135"/>
    <lineage>
        <taxon>Bacteria</taxon>
        <taxon>Bacillati</taxon>
        <taxon>Actinomycetota</taxon>
        <taxon>Actinomycetes</taxon>
        <taxon>Streptosporangiales</taxon>
        <taxon>Nocardiopsidaceae</taxon>
        <taxon>Streptomonospora</taxon>
    </lineage>
</organism>
<sequence>MSRGYNASDRDCWDCGAAPDELHDDDCPPAVGYIRYSFEDRFGAFGVPDDLVDGIGNPL</sequence>
<name>A0A4P6Q7Y3_9ACTN</name>
<evidence type="ECO:0000313" key="1">
    <source>
        <dbReference type="EMBL" id="QBI56815.1"/>
    </source>
</evidence>
<dbReference type="EMBL" id="CP036456">
    <property type="protein sequence ID" value="QBI56815.1"/>
    <property type="molecule type" value="Genomic_DNA"/>
</dbReference>
<keyword evidence="1" id="KW-0614">Plasmid</keyword>
<proteinExistence type="predicted"/>
<dbReference type="KEGG" id="strr:EKD16_25375"/>
<protein>
    <submittedName>
        <fullName evidence="1">Uncharacterized protein</fullName>
    </submittedName>
</protein>
<dbReference type="GeneID" id="39493885"/>
<accession>A0A4P6Q7Y3</accession>
<keyword evidence="2" id="KW-1185">Reference proteome</keyword>
<dbReference type="AlphaFoldDB" id="A0A4P6Q7Y3"/>
<reference evidence="1 2" key="1">
    <citation type="submission" date="2019-02" db="EMBL/GenBank/DDBJ databases">
        <authorList>
            <person name="Khodamoradi S."/>
            <person name="Hahnke R.L."/>
            <person name="Kaempfer P."/>
            <person name="Schumann P."/>
            <person name="Rohde M."/>
            <person name="Steinert M."/>
            <person name="Luzhetskyy A."/>
            <person name="Wink J."/>
            <person name="Ruckert C."/>
        </authorList>
    </citation>
    <scope>NUCLEOTIDE SEQUENCE [LARGE SCALE GENOMIC DNA]</scope>
    <source>
        <strain evidence="1 2">M2</strain>
        <plasmid evidence="2">phim2</plasmid>
    </source>
</reference>
<dbReference type="RefSeq" id="WP_131102979.1">
    <property type="nucleotide sequence ID" value="NZ_CP036456.1"/>
</dbReference>
<gene>
    <name evidence="1" type="ORF">EKD16_25375</name>
</gene>